<accession>A0A1T4LPI6</accession>
<proteinExistence type="predicted"/>
<evidence type="ECO:0000256" key="3">
    <source>
        <dbReference type="ARBA" id="ARBA00022840"/>
    </source>
</evidence>
<dbReference type="InterPro" id="IPR051782">
    <property type="entry name" value="ABC_Transporter_VariousFunc"/>
</dbReference>
<dbReference type="OrthoDB" id="1689883at2"/>
<evidence type="ECO:0000256" key="1">
    <source>
        <dbReference type="ARBA" id="ARBA00022448"/>
    </source>
</evidence>
<dbReference type="RefSeq" id="WP_078806705.1">
    <property type="nucleotide sequence ID" value="NZ_FUXI01000006.1"/>
</dbReference>
<dbReference type="SMART" id="SM00382">
    <property type="entry name" value="AAA"/>
    <property type="match status" value="1"/>
</dbReference>
<dbReference type="Gene3D" id="3.40.50.300">
    <property type="entry name" value="P-loop containing nucleotide triphosphate hydrolases"/>
    <property type="match status" value="1"/>
</dbReference>
<dbReference type="GO" id="GO:0005524">
    <property type="term" value="F:ATP binding"/>
    <property type="evidence" value="ECO:0007669"/>
    <property type="project" value="UniProtKB-KW"/>
</dbReference>
<dbReference type="CDD" id="cd03230">
    <property type="entry name" value="ABC_DR_subfamily_A"/>
    <property type="match status" value="1"/>
</dbReference>
<dbReference type="Pfam" id="PF00005">
    <property type="entry name" value="ABC_tran"/>
    <property type="match status" value="1"/>
</dbReference>
<keyword evidence="2" id="KW-0547">Nucleotide-binding</keyword>
<dbReference type="SUPFAM" id="SSF52540">
    <property type="entry name" value="P-loop containing nucleoside triphosphate hydrolases"/>
    <property type="match status" value="1"/>
</dbReference>
<reference evidence="5 6" key="1">
    <citation type="submission" date="2017-02" db="EMBL/GenBank/DDBJ databases">
        <authorList>
            <person name="Peterson S.W."/>
        </authorList>
    </citation>
    <scope>NUCLEOTIDE SEQUENCE [LARGE SCALE GENOMIC DNA]</scope>
    <source>
        <strain evidence="5 6">ATCC BAA-1030</strain>
    </source>
</reference>
<gene>
    <name evidence="5" type="ORF">SAMN02745116_00752</name>
</gene>
<feature type="domain" description="ABC transporter" evidence="4">
    <location>
        <begin position="3"/>
        <end position="232"/>
    </location>
</feature>
<dbReference type="PANTHER" id="PTHR42939">
    <property type="entry name" value="ABC TRANSPORTER ATP-BINDING PROTEIN ALBC-RELATED"/>
    <property type="match status" value="1"/>
</dbReference>
<dbReference type="InterPro" id="IPR003593">
    <property type="entry name" value="AAA+_ATPase"/>
</dbReference>
<dbReference type="AlphaFoldDB" id="A0A1T4LPI6"/>
<evidence type="ECO:0000259" key="4">
    <source>
        <dbReference type="PROSITE" id="PS50893"/>
    </source>
</evidence>
<dbReference type="PROSITE" id="PS50893">
    <property type="entry name" value="ABC_TRANSPORTER_2"/>
    <property type="match status" value="1"/>
</dbReference>
<keyword evidence="1" id="KW-0813">Transport</keyword>
<sequence>MKLKLQNVNKSFDEKQLFRDASFTFETGKIYGLLGRNGAGKTTLFNCIAQNLTLDSGSISIIDDKGVENAMYDNTEIGFVMTDTNLPDFMTGIEFVRFVMDLNKHRLTTTLSASENLSKYGIKESDQHILLRDYSHGMKNKVQMLVTEITNAPIYLLDEPLTSFDPVAAYEVKERIRELKNNAIVIFSTHILELAQELCDEIILLHDKHFEILEKEKLQSEDFEKEIVKILSGGE</sequence>
<keyword evidence="3 5" id="KW-0067">ATP-binding</keyword>
<dbReference type="STRING" id="263852.SAMN02745116_00752"/>
<dbReference type="InterPro" id="IPR003439">
    <property type="entry name" value="ABC_transporter-like_ATP-bd"/>
</dbReference>
<organism evidence="5 6">
    <name type="scientific">Pilibacter termitis</name>
    <dbReference type="NCBI Taxonomy" id="263852"/>
    <lineage>
        <taxon>Bacteria</taxon>
        <taxon>Bacillati</taxon>
        <taxon>Bacillota</taxon>
        <taxon>Bacilli</taxon>
        <taxon>Lactobacillales</taxon>
        <taxon>Enterococcaceae</taxon>
        <taxon>Pilibacter</taxon>
    </lineage>
</organism>
<dbReference type="InterPro" id="IPR027417">
    <property type="entry name" value="P-loop_NTPase"/>
</dbReference>
<protein>
    <submittedName>
        <fullName evidence="5">ABC-2 type transport system ATP-binding protein</fullName>
    </submittedName>
</protein>
<dbReference type="Proteomes" id="UP000190328">
    <property type="component" value="Unassembled WGS sequence"/>
</dbReference>
<keyword evidence="6" id="KW-1185">Reference proteome</keyword>
<evidence type="ECO:0000256" key="2">
    <source>
        <dbReference type="ARBA" id="ARBA00022741"/>
    </source>
</evidence>
<dbReference type="EMBL" id="FUXI01000006">
    <property type="protein sequence ID" value="SJZ56605.1"/>
    <property type="molecule type" value="Genomic_DNA"/>
</dbReference>
<evidence type="ECO:0000313" key="6">
    <source>
        <dbReference type="Proteomes" id="UP000190328"/>
    </source>
</evidence>
<name>A0A1T4LPI6_9ENTE</name>
<dbReference type="GO" id="GO:0016887">
    <property type="term" value="F:ATP hydrolysis activity"/>
    <property type="evidence" value="ECO:0007669"/>
    <property type="project" value="InterPro"/>
</dbReference>
<evidence type="ECO:0000313" key="5">
    <source>
        <dbReference type="EMBL" id="SJZ56605.1"/>
    </source>
</evidence>
<dbReference type="PANTHER" id="PTHR42939:SF1">
    <property type="entry name" value="ABC TRANSPORTER ATP-BINDING PROTEIN ALBC-RELATED"/>
    <property type="match status" value="1"/>
</dbReference>